<gene>
    <name evidence="2" type="ORF">FHS36_005303</name>
</gene>
<accession>A0A7W8F578</accession>
<name>A0A7W8F578_STREU</name>
<evidence type="ECO:0000313" key="3">
    <source>
        <dbReference type="Proteomes" id="UP000528608"/>
    </source>
</evidence>
<organism evidence="2 3">
    <name type="scientific">Streptomyces eurocidicus</name>
    <name type="common">Streptoverticillium eurocidicus</name>
    <dbReference type="NCBI Taxonomy" id="66423"/>
    <lineage>
        <taxon>Bacteria</taxon>
        <taxon>Bacillati</taxon>
        <taxon>Actinomycetota</taxon>
        <taxon>Actinomycetes</taxon>
        <taxon>Kitasatosporales</taxon>
        <taxon>Streptomycetaceae</taxon>
        <taxon>Streptomyces</taxon>
    </lineage>
</organism>
<feature type="region of interest" description="Disordered" evidence="1">
    <location>
        <begin position="1"/>
        <end position="35"/>
    </location>
</feature>
<evidence type="ECO:0000256" key="1">
    <source>
        <dbReference type="SAM" id="MobiDB-lite"/>
    </source>
</evidence>
<comment type="caution">
    <text evidence="2">The sequence shown here is derived from an EMBL/GenBank/DDBJ whole genome shotgun (WGS) entry which is preliminary data.</text>
</comment>
<evidence type="ECO:0000313" key="2">
    <source>
        <dbReference type="EMBL" id="MBB5121834.1"/>
    </source>
</evidence>
<proteinExistence type="predicted"/>
<sequence>MTALTGRPPDRAVCTGLTEAQAKGRRQRLGGRLGG</sequence>
<dbReference type="EMBL" id="JACHJF010000021">
    <property type="protein sequence ID" value="MBB5121834.1"/>
    <property type="molecule type" value="Genomic_DNA"/>
</dbReference>
<reference evidence="2 3" key="1">
    <citation type="submission" date="2020-08" db="EMBL/GenBank/DDBJ databases">
        <title>Genomic Encyclopedia of Type Strains, Phase III (KMG-III): the genomes of soil and plant-associated and newly described type strains.</title>
        <authorList>
            <person name="Whitman W."/>
        </authorList>
    </citation>
    <scope>NUCLEOTIDE SEQUENCE [LARGE SCALE GENOMIC DNA]</scope>
    <source>
        <strain evidence="2 3">CECT 3259</strain>
    </source>
</reference>
<protein>
    <submittedName>
        <fullName evidence="2">Uncharacterized protein</fullName>
    </submittedName>
</protein>
<dbReference type="AlphaFoldDB" id="A0A7W8F578"/>
<dbReference type="Proteomes" id="UP000528608">
    <property type="component" value="Unassembled WGS sequence"/>
</dbReference>